<accession>A0A167KVB6</accession>
<evidence type="ECO:0000313" key="2">
    <source>
        <dbReference type="EMBL" id="KZO95048.1"/>
    </source>
</evidence>
<dbReference type="EMBL" id="KV417291">
    <property type="protein sequence ID" value="KZO95048.1"/>
    <property type="molecule type" value="Genomic_DNA"/>
</dbReference>
<dbReference type="OrthoDB" id="10653224at2759"/>
<feature type="compositionally biased region" description="Polar residues" evidence="1">
    <location>
        <begin position="35"/>
        <end position="54"/>
    </location>
</feature>
<name>A0A167KVB6_CALVF</name>
<dbReference type="SUPFAM" id="SSF81901">
    <property type="entry name" value="HCP-like"/>
    <property type="match status" value="1"/>
</dbReference>
<evidence type="ECO:0000256" key="1">
    <source>
        <dbReference type="SAM" id="MobiDB-lite"/>
    </source>
</evidence>
<feature type="compositionally biased region" description="Polar residues" evidence="1">
    <location>
        <begin position="418"/>
        <end position="427"/>
    </location>
</feature>
<gene>
    <name evidence="2" type="ORF">CALVIDRAFT_538517</name>
</gene>
<dbReference type="AlphaFoldDB" id="A0A167KVB6"/>
<dbReference type="Gene3D" id="1.25.40.10">
    <property type="entry name" value="Tetratricopeptide repeat domain"/>
    <property type="match status" value="1"/>
</dbReference>
<feature type="region of interest" description="Disordered" evidence="1">
    <location>
        <begin position="30"/>
        <end position="64"/>
    </location>
</feature>
<dbReference type="Proteomes" id="UP000076738">
    <property type="component" value="Unassembled WGS sequence"/>
</dbReference>
<sequence length="525" mass="59030">MRGLISLSRLVLPRPATKTARSIATSLPPCRRSLHCSTKSHSASGQLATSASSTPPHPVRRPLQDPRWTKRLQHTLREWLMPESTMEEIVLMAASKSSADEEILQLLQQAPIPPREAAGDLASSMPYPIRISHLRDEVYYFEPSKIRLLRLAYHKDSPEASSAGLMLASRLAHGRATRAEAVRILDQMIGDGNTKAYAVKAQCYRKDWEKATDPEKKRLGTIIEATLQEGMKQRDVWCARELAGLLWQGRILGRNREKAKECWLQCAEWSNDERERLRSLNQLARAIIPRYMDTPWRNNPDADASMCLKITFDTVGTFGDATLRLGLFYYLRPDMSREDHMQIWTMEPDDTMAAEYFVEAIGNRLNLGQLCLAEMLLWNRANVPKKASDLILQRNQSAEEVGQFGEEGGHGMEEDQSDVPTSHSQNGPADLSTDVMGNDEQTTRRDQLDLGHALLEELSRYPGDFPTATPLLTLCKRLLKDLENGGAGLPGESDLQFLSPPPEALAGTRRREQDRGRKGGRSPRR</sequence>
<evidence type="ECO:0000313" key="3">
    <source>
        <dbReference type="Proteomes" id="UP000076738"/>
    </source>
</evidence>
<feature type="region of interest" description="Disordered" evidence="1">
    <location>
        <begin position="485"/>
        <end position="525"/>
    </location>
</feature>
<keyword evidence="3" id="KW-1185">Reference proteome</keyword>
<reference evidence="2 3" key="1">
    <citation type="journal article" date="2016" name="Mol. Biol. Evol.">
        <title>Comparative Genomics of Early-Diverging Mushroom-Forming Fungi Provides Insights into the Origins of Lignocellulose Decay Capabilities.</title>
        <authorList>
            <person name="Nagy L.G."/>
            <person name="Riley R."/>
            <person name="Tritt A."/>
            <person name="Adam C."/>
            <person name="Daum C."/>
            <person name="Floudas D."/>
            <person name="Sun H."/>
            <person name="Yadav J.S."/>
            <person name="Pangilinan J."/>
            <person name="Larsson K.H."/>
            <person name="Matsuura K."/>
            <person name="Barry K."/>
            <person name="Labutti K."/>
            <person name="Kuo R."/>
            <person name="Ohm R.A."/>
            <person name="Bhattacharya S.S."/>
            <person name="Shirouzu T."/>
            <person name="Yoshinaga Y."/>
            <person name="Martin F.M."/>
            <person name="Grigoriev I.V."/>
            <person name="Hibbett D.S."/>
        </authorList>
    </citation>
    <scope>NUCLEOTIDE SEQUENCE [LARGE SCALE GENOMIC DNA]</scope>
    <source>
        <strain evidence="2 3">TUFC12733</strain>
    </source>
</reference>
<protein>
    <submittedName>
        <fullName evidence="2">Uncharacterized protein</fullName>
    </submittedName>
</protein>
<dbReference type="InterPro" id="IPR011990">
    <property type="entry name" value="TPR-like_helical_dom_sf"/>
</dbReference>
<organism evidence="2 3">
    <name type="scientific">Calocera viscosa (strain TUFC12733)</name>
    <dbReference type="NCBI Taxonomy" id="1330018"/>
    <lineage>
        <taxon>Eukaryota</taxon>
        <taxon>Fungi</taxon>
        <taxon>Dikarya</taxon>
        <taxon>Basidiomycota</taxon>
        <taxon>Agaricomycotina</taxon>
        <taxon>Dacrymycetes</taxon>
        <taxon>Dacrymycetales</taxon>
        <taxon>Dacrymycetaceae</taxon>
        <taxon>Calocera</taxon>
    </lineage>
</organism>
<feature type="region of interest" description="Disordered" evidence="1">
    <location>
        <begin position="404"/>
        <end position="443"/>
    </location>
</feature>
<proteinExistence type="predicted"/>